<dbReference type="RefSeq" id="XP_020066862.1">
    <property type="nucleotide sequence ID" value="XM_020207157.1"/>
</dbReference>
<keyword evidence="3" id="KW-0862">Zinc</keyword>
<evidence type="ECO:0000256" key="5">
    <source>
        <dbReference type="SAM" id="MobiDB-lite"/>
    </source>
</evidence>
<gene>
    <name evidence="9" type="ORF">CANTADRAFT_24568</name>
</gene>
<dbReference type="CDD" id="cd16464">
    <property type="entry name" value="RING-H2_Pirh2-like"/>
    <property type="match status" value="1"/>
</dbReference>
<evidence type="ECO:0000256" key="3">
    <source>
        <dbReference type="ARBA" id="ARBA00022833"/>
    </source>
</evidence>
<evidence type="ECO:0008006" key="11">
    <source>
        <dbReference type="Google" id="ProtNLM"/>
    </source>
</evidence>
<evidence type="ECO:0000256" key="4">
    <source>
        <dbReference type="PROSITE-ProRule" id="PRU00601"/>
    </source>
</evidence>
<dbReference type="SUPFAM" id="SSF161219">
    <property type="entry name" value="CHY zinc finger-like"/>
    <property type="match status" value="1"/>
</dbReference>
<dbReference type="InterPro" id="IPR001841">
    <property type="entry name" value="Znf_RING"/>
</dbReference>
<dbReference type="EMBL" id="KV453909">
    <property type="protein sequence ID" value="ODV81740.1"/>
    <property type="molecule type" value="Genomic_DNA"/>
</dbReference>
<dbReference type="InterPro" id="IPR008913">
    <property type="entry name" value="Znf_CHY"/>
</dbReference>
<dbReference type="GO" id="GO:0008270">
    <property type="term" value="F:zinc ion binding"/>
    <property type="evidence" value="ECO:0007669"/>
    <property type="project" value="UniProtKB-KW"/>
</dbReference>
<dbReference type="InterPro" id="IPR017921">
    <property type="entry name" value="Znf_CTCHY"/>
</dbReference>
<dbReference type="GO" id="GO:0016567">
    <property type="term" value="P:protein ubiquitination"/>
    <property type="evidence" value="ECO:0007669"/>
    <property type="project" value="TreeGrafter"/>
</dbReference>
<dbReference type="OrthoDB" id="411372at2759"/>
<dbReference type="Pfam" id="PF05495">
    <property type="entry name" value="zf-CHY"/>
    <property type="match status" value="1"/>
</dbReference>
<dbReference type="InterPro" id="IPR039512">
    <property type="entry name" value="RCHY1_zinc-ribbon"/>
</dbReference>
<sequence>MATSAVDSQSPSQQPSWSGSKKHGRKRKHRNHTNAGALDSDGSDNSLTEDLDQIGKLNLNYFNLNLASYLNKGAALPTTSNMLHHPHKDARDLDSDASENSLTEDLDKIGRLNLNYLNLNLGSYLNREAFLTTIPDMPNLPNLPTFELGRIQEFSKEFSTYVTSYIRAAKPKEDNENPEGDYQRLISSIKTSISTRIQMNNFLNDLDLGLSITAAVERLQPLTDIINETISLPVEDTSDYDDDYDQTENNSSEEQTEPGVVRKIVNSEQPLINEIVKPEAKSVGKYKRRKGRIQEIYLNSNNDESGTATSDLDNVDGLTPEEVKALTDLNSLDDFIKEDLLRQKIQKIQGLTNLQQLSKNKLVTRLMMGNYYRYVNEKLLQNNNGELPLPSTLKHQKLVLKSDPREERGEEIEREEEIEFEPLVASENESDEDEVMLTEQDTVPSYHDLEQTILGCQHYQRNCKLECPTCLKWYPCRFCHDAVESHKLVRSDVKHILCMKCNTPQVPDSPYCINCEQELANYFCSKCVLYDNDTTKDIYHCDKCGICRLGLGLDKDYFHCDECNNCLSIDLRENHKCLTNTTHCDCPICNEYLFTSVHKVVFMKCGHSIHQHCYDELIKHSYKCPLCKKTVVNAETQFRILDQEILQSPLPAPYSNWRCIVGCNDCKGKSNVGYHVLGLKCKYCKSYNTNQLRLIKPEEEDDENTPAAPEIEQAGFDMHLMRLAQTNLLNNFHIDDQHDEDEENYGDVERDDDDDDDDEGNDDDIIDLRKLTQSDQSNLSYIRLVFQNFINNTVS</sequence>
<feature type="region of interest" description="Disordered" evidence="5">
    <location>
        <begin position="234"/>
        <end position="258"/>
    </location>
</feature>
<feature type="domain" description="CTCHY-type" evidence="8">
    <location>
        <begin position="519"/>
        <end position="585"/>
    </location>
</feature>
<evidence type="ECO:0000256" key="2">
    <source>
        <dbReference type="ARBA" id="ARBA00022771"/>
    </source>
</evidence>
<keyword evidence="10" id="KW-1185">Reference proteome</keyword>
<dbReference type="Proteomes" id="UP000094285">
    <property type="component" value="Unassembled WGS sequence"/>
</dbReference>
<dbReference type="PANTHER" id="PTHR21319">
    <property type="entry name" value="RING FINGER AND CHY ZINC FINGER DOMAIN-CONTAINING PROTEIN 1"/>
    <property type="match status" value="1"/>
</dbReference>
<dbReference type="GO" id="GO:0061630">
    <property type="term" value="F:ubiquitin protein ligase activity"/>
    <property type="evidence" value="ECO:0007669"/>
    <property type="project" value="TreeGrafter"/>
</dbReference>
<keyword evidence="2 4" id="KW-0863">Zinc-finger</keyword>
<protein>
    <recommendedName>
        <fullName evidence="11">Zf-CHY-domain-containing protein</fullName>
    </recommendedName>
</protein>
<dbReference type="SUPFAM" id="SSF161245">
    <property type="entry name" value="Zinc hairpin stack"/>
    <property type="match status" value="1"/>
</dbReference>
<accession>A0A1E4SQE9</accession>
<dbReference type="Pfam" id="PF13639">
    <property type="entry name" value="zf-RING_2"/>
    <property type="match status" value="1"/>
</dbReference>
<dbReference type="SUPFAM" id="SSF57850">
    <property type="entry name" value="RING/U-box"/>
    <property type="match status" value="1"/>
</dbReference>
<organism evidence="9 10">
    <name type="scientific">Suhomyces tanzawaensis NRRL Y-17324</name>
    <dbReference type="NCBI Taxonomy" id="984487"/>
    <lineage>
        <taxon>Eukaryota</taxon>
        <taxon>Fungi</taxon>
        <taxon>Dikarya</taxon>
        <taxon>Ascomycota</taxon>
        <taxon>Saccharomycotina</taxon>
        <taxon>Pichiomycetes</taxon>
        <taxon>Debaryomycetaceae</taxon>
        <taxon>Suhomyces</taxon>
    </lineage>
</organism>
<evidence type="ECO:0000259" key="7">
    <source>
        <dbReference type="PROSITE" id="PS51266"/>
    </source>
</evidence>
<dbReference type="PANTHER" id="PTHR21319:SF0">
    <property type="entry name" value="AND RING FINGER DOMAIN PROTEIN, PUTATIVE (AFU_ORTHOLOGUE AFUA_1G08900)-RELATED"/>
    <property type="match status" value="1"/>
</dbReference>
<dbReference type="InterPro" id="IPR013083">
    <property type="entry name" value="Znf_RING/FYVE/PHD"/>
</dbReference>
<dbReference type="PROSITE" id="PS51266">
    <property type="entry name" value="ZF_CHY"/>
    <property type="match status" value="1"/>
</dbReference>
<dbReference type="Pfam" id="PF14599">
    <property type="entry name" value="zinc_ribbon_6"/>
    <property type="match status" value="1"/>
</dbReference>
<name>A0A1E4SQE9_9ASCO</name>
<dbReference type="PROSITE" id="PS50089">
    <property type="entry name" value="ZF_RING_2"/>
    <property type="match status" value="1"/>
</dbReference>
<feature type="compositionally biased region" description="Basic residues" evidence="5">
    <location>
        <begin position="20"/>
        <end position="32"/>
    </location>
</feature>
<dbReference type="Gene3D" id="2.20.28.10">
    <property type="match status" value="1"/>
</dbReference>
<dbReference type="STRING" id="984487.A0A1E4SQE9"/>
<dbReference type="GeneID" id="30981294"/>
<proteinExistence type="predicted"/>
<evidence type="ECO:0000313" key="9">
    <source>
        <dbReference type="EMBL" id="ODV81740.1"/>
    </source>
</evidence>
<feature type="compositionally biased region" description="Acidic residues" evidence="5">
    <location>
        <begin position="236"/>
        <end position="246"/>
    </location>
</feature>
<dbReference type="GO" id="GO:0005634">
    <property type="term" value="C:nucleus"/>
    <property type="evidence" value="ECO:0007669"/>
    <property type="project" value="TreeGrafter"/>
</dbReference>
<evidence type="ECO:0000259" key="8">
    <source>
        <dbReference type="PROSITE" id="PS51270"/>
    </source>
</evidence>
<feature type="domain" description="RING-type" evidence="6">
    <location>
        <begin position="586"/>
        <end position="628"/>
    </location>
</feature>
<dbReference type="InterPro" id="IPR037274">
    <property type="entry name" value="Znf_CHY_sf"/>
</dbReference>
<feature type="domain" description="CHY-type" evidence="7">
    <location>
        <begin position="449"/>
        <end position="517"/>
    </location>
</feature>
<dbReference type="PROSITE" id="PS51270">
    <property type="entry name" value="ZF_CTCHY"/>
    <property type="match status" value="1"/>
</dbReference>
<feature type="region of interest" description="Disordered" evidence="5">
    <location>
        <begin position="1"/>
        <end position="45"/>
    </location>
</feature>
<feature type="compositionally biased region" description="Low complexity" evidence="5">
    <location>
        <begin position="8"/>
        <end position="19"/>
    </location>
</feature>
<dbReference type="AlphaFoldDB" id="A0A1E4SQE9"/>
<evidence type="ECO:0000313" key="10">
    <source>
        <dbReference type="Proteomes" id="UP000094285"/>
    </source>
</evidence>
<dbReference type="InterPro" id="IPR037275">
    <property type="entry name" value="Znf_CTCHY_sf"/>
</dbReference>
<evidence type="ECO:0000259" key="6">
    <source>
        <dbReference type="PROSITE" id="PS50089"/>
    </source>
</evidence>
<reference evidence="10" key="1">
    <citation type="submission" date="2016-05" db="EMBL/GenBank/DDBJ databases">
        <title>Comparative genomics of biotechnologically important yeasts.</title>
        <authorList>
            <consortium name="DOE Joint Genome Institute"/>
            <person name="Riley R."/>
            <person name="Haridas S."/>
            <person name="Wolfe K.H."/>
            <person name="Lopes M.R."/>
            <person name="Hittinger C.T."/>
            <person name="Goker M."/>
            <person name="Salamov A."/>
            <person name="Wisecaver J."/>
            <person name="Long T.M."/>
            <person name="Aerts A.L."/>
            <person name="Barry K."/>
            <person name="Choi C."/>
            <person name="Clum A."/>
            <person name="Coughlan A.Y."/>
            <person name="Deshpande S."/>
            <person name="Douglass A.P."/>
            <person name="Hanson S.J."/>
            <person name="Klenk H.-P."/>
            <person name="Labutti K."/>
            <person name="Lapidus A."/>
            <person name="Lindquist E."/>
            <person name="Lipzen A."/>
            <person name="Meier-Kolthoff J.P."/>
            <person name="Ohm R.A."/>
            <person name="Otillar R.P."/>
            <person name="Pangilinan J."/>
            <person name="Peng Y."/>
            <person name="Rokas A."/>
            <person name="Rosa C.A."/>
            <person name="Scheuner C."/>
            <person name="Sibirny A.A."/>
            <person name="Slot J.C."/>
            <person name="Stielow J.B."/>
            <person name="Sun H."/>
            <person name="Kurtzman C.P."/>
            <person name="Blackwell M."/>
            <person name="Grigoriev I.V."/>
            <person name="Jeffries T.W."/>
        </authorList>
    </citation>
    <scope>NUCLEOTIDE SEQUENCE [LARGE SCALE GENOMIC DNA]</scope>
    <source>
        <strain evidence="10">NRRL Y-17324</strain>
    </source>
</reference>
<dbReference type="GO" id="GO:0006511">
    <property type="term" value="P:ubiquitin-dependent protein catabolic process"/>
    <property type="evidence" value="ECO:0007669"/>
    <property type="project" value="TreeGrafter"/>
</dbReference>
<dbReference type="SMART" id="SM00184">
    <property type="entry name" value="RING"/>
    <property type="match status" value="1"/>
</dbReference>
<keyword evidence="1" id="KW-0479">Metal-binding</keyword>
<evidence type="ECO:0000256" key="1">
    <source>
        <dbReference type="ARBA" id="ARBA00022723"/>
    </source>
</evidence>
<feature type="region of interest" description="Disordered" evidence="5">
    <location>
        <begin position="737"/>
        <end position="764"/>
    </location>
</feature>
<dbReference type="Gene3D" id="3.30.40.10">
    <property type="entry name" value="Zinc/RING finger domain, C3HC4 (zinc finger)"/>
    <property type="match status" value="1"/>
</dbReference>